<gene>
    <name evidence="4" type="ORF">T1815_24241</name>
</gene>
<dbReference type="InterPro" id="IPR016169">
    <property type="entry name" value="FAD-bd_PCMH_sub2"/>
</dbReference>
<dbReference type="InterPro" id="IPR002346">
    <property type="entry name" value="Mopterin_DH_FAD-bd"/>
</dbReference>
<organism evidence="4 5">
    <name type="scientific">Agathobacter rectalis</name>
    <dbReference type="NCBI Taxonomy" id="39491"/>
    <lineage>
        <taxon>Bacteria</taxon>
        <taxon>Bacillati</taxon>
        <taxon>Bacillota</taxon>
        <taxon>Clostridia</taxon>
        <taxon>Lachnospirales</taxon>
        <taxon>Lachnospiraceae</taxon>
        <taxon>Agathobacter</taxon>
    </lineage>
</organism>
<name>A0A0M6WT65_9FIRM</name>
<feature type="domain" description="FAD-binding PCMH-type" evidence="3">
    <location>
        <begin position="1"/>
        <end position="163"/>
    </location>
</feature>
<dbReference type="Gene3D" id="3.30.390.50">
    <property type="entry name" value="CO dehydrogenase flavoprotein, C-terminal domain"/>
    <property type="match status" value="1"/>
</dbReference>
<sequence>MFYYNQYVRAQSLDEAYELYQKKPNFVLGGMLWLKMKNKTLGTAIDLCDLGLDQIDEDENEFRIGAYATLRQIETHEALNVYTHGAIAESVRHIVGVQFRNVATVGGSIWGRFGFSDVMTIFRALGAKVQLHKAGIMDLDEFAALPRTTRDVLVSVIVPKNAKGVVYLSQRNQSTDFPVLTCAVANRSGRYVAVIGASPYMAEPVWDEEGILDCLADAKTDGNAALTDNSENNAKIDKFAGYVAEHIRFGSNIRAGAEYREIICRVLTRRAVTQSLDICDEIKHEH</sequence>
<dbReference type="Gene3D" id="3.30.465.10">
    <property type="match status" value="1"/>
</dbReference>
<keyword evidence="2" id="KW-0560">Oxidoreductase</keyword>
<evidence type="ECO:0000256" key="1">
    <source>
        <dbReference type="ARBA" id="ARBA00022630"/>
    </source>
</evidence>
<dbReference type="SUPFAM" id="SSF55447">
    <property type="entry name" value="CO dehydrogenase flavoprotein C-terminal domain-like"/>
    <property type="match status" value="1"/>
</dbReference>
<evidence type="ECO:0000313" key="5">
    <source>
        <dbReference type="Proteomes" id="UP000049472"/>
    </source>
</evidence>
<dbReference type="Pfam" id="PF00941">
    <property type="entry name" value="FAD_binding_5"/>
    <property type="match status" value="1"/>
</dbReference>
<dbReference type="GO" id="GO:0071949">
    <property type="term" value="F:FAD binding"/>
    <property type="evidence" value="ECO:0007669"/>
    <property type="project" value="InterPro"/>
</dbReference>
<evidence type="ECO:0000313" key="4">
    <source>
        <dbReference type="EMBL" id="CRL40638.1"/>
    </source>
</evidence>
<keyword evidence="1" id="KW-0285">Flavoprotein</keyword>
<dbReference type="EMBL" id="CVRQ01000026">
    <property type="protein sequence ID" value="CRL40638.1"/>
    <property type="molecule type" value="Genomic_DNA"/>
</dbReference>
<dbReference type="InterPro" id="IPR036318">
    <property type="entry name" value="FAD-bd_PCMH-like_sf"/>
</dbReference>
<dbReference type="SUPFAM" id="SSF56176">
    <property type="entry name" value="FAD-binding/transporter-associated domain-like"/>
    <property type="match status" value="1"/>
</dbReference>
<dbReference type="InterPro" id="IPR051312">
    <property type="entry name" value="Diverse_Substr_Oxidored"/>
</dbReference>
<dbReference type="PANTHER" id="PTHR42659">
    <property type="entry name" value="XANTHINE DEHYDROGENASE SUBUNIT C-RELATED"/>
    <property type="match status" value="1"/>
</dbReference>
<dbReference type="InterPro" id="IPR016166">
    <property type="entry name" value="FAD-bd_PCMH"/>
</dbReference>
<protein>
    <submittedName>
        <fullName evidence="4">Putative FAD-binding subunit of xanthine dehydrogenase</fullName>
    </submittedName>
</protein>
<keyword evidence="5" id="KW-1185">Reference proteome</keyword>
<dbReference type="PANTHER" id="PTHR42659:SF9">
    <property type="entry name" value="XANTHINE DEHYDROGENASE FAD-BINDING SUBUNIT XDHB-RELATED"/>
    <property type="match status" value="1"/>
</dbReference>
<dbReference type="InterPro" id="IPR036683">
    <property type="entry name" value="CO_DH_flav_C_dom_sf"/>
</dbReference>
<reference evidence="5" key="1">
    <citation type="submission" date="2015-05" db="EMBL/GenBank/DDBJ databases">
        <authorList>
            <consortium name="Pathogen Informatics"/>
        </authorList>
    </citation>
    <scope>NUCLEOTIDE SEQUENCE [LARGE SCALE GENOMIC DNA]</scope>
    <source>
        <strain evidence="5">T1-815</strain>
    </source>
</reference>
<dbReference type="RefSeq" id="WP_055062388.1">
    <property type="nucleotide sequence ID" value="NZ_CVRQ01000026.1"/>
</dbReference>
<evidence type="ECO:0000259" key="3">
    <source>
        <dbReference type="PROSITE" id="PS51387"/>
    </source>
</evidence>
<dbReference type="GO" id="GO:0016491">
    <property type="term" value="F:oxidoreductase activity"/>
    <property type="evidence" value="ECO:0007669"/>
    <property type="project" value="UniProtKB-KW"/>
</dbReference>
<evidence type="ECO:0000256" key="2">
    <source>
        <dbReference type="ARBA" id="ARBA00023002"/>
    </source>
</evidence>
<dbReference type="Proteomes" id="UP000049472">
    <property type="component" value="Unassembled WGS sequence"/>
</dbReference>
<proteinExistence type="predicted"/>
<accession>A0A0M6WT65</accession>
<dbReference type="AlphaFoldDB" id="A0A0M6WT65"/>
<dbReference type="PROSITE" id="PS51387">
    <property type="entry name" value="FAD_PCMH"/>
    <property type="match status" value="1"/>
</dbReference>